<dbReference type="GO" id="GO:0005221">
    <property type="term" value="F:intracellularly cyclic nucleotide-activated monoatomic cation channel activity"/>
    <property type="evidence" value="ECO:0007669"/>
    <property type="project" value="InterPro"/>
</dbReference>
<organism evidence="5 6">
    <name type="scientific">Globisporangium ultimum (strain ATCC 200006 / CBS 805.95 / DAOM BR144)</name>
    <name type="common">Pythium ultimum</name>
    <dbReference type="NCBI Taxonomy" id="431595"/>
    <lineage>
        <taxon>Eukaryota</taxon>
        <taxon>Sar</taxon>
        <taxon>Stramenopiles</taxon>
        <taxon>Oomycota</taxon>
        <taxon>Peronosporomycetes</taxon>
        <taxon>Pythiales</taxon>
        <taxon>Pythiaceae</taxon>
        <taxon>Globisporangium</taxon>
    </lineage>
</organism>
<dbReference type="EMBL" id="GL376638">
    <property type="status" value="NOT_ANNOTATED_CDS"/>
    <property type="molecule type" value="Genomic_DNA"/>
</dbReference>
<evidence type="ECO:0000313" key="5">
    <source>
        <dbReference type="EnsemblProtists" id="PYU1_T003672"/>
    </source>
</evidence>
<keyword evidence="6" id="KW-1185">Reference proteome</keyword>
<keyword evidence="1" id="KW-0813">Transport</keyword>
<dbReference type="Gene3D" id="1.10.287.630">
    <property type="entry name" value="Helix hairpin bin"/>
    <property type="match status" value="1"/>
</dbReference>
<reference evidence="5" key="3">
    <citation type="submission" date="2015-02" db="UniProtKB">
        <authorList>
            <consortium name="EnsemblProtists"/>
        </authorList>
    </citation>
    <scope>IDENTIFICATION</scope>
    <source>
        <strain evidence="5">DAOM BR144</strain>
    </source>
</reference>
<keyword evidence="1" id="KW-0407">Ion channel</keyword>
<evidence type="ECO:0000313" key="6">
    <source>
        <dbReference type="Proteomes" id="UP000019132"/>
    </source>
</evidence>
<evidence type="ECO:0000259" key="4">
    <source>
        <dbReference type="PROSITE" id="PS50042"/>
    </source>
</evidence>
<dbReference type="GO" id="GO:0044877">
    <property type="term" value="F:protein-containing complex binding"/>
    <property type="evidence" value="ECO:0007669"/>
    <property type="project" value="TreeGrafter"/>
</dbReference>
<dbReference type="InterPro" id="IPR014710">
    <property type="entry name" value="RmlC-like_jellyroll"/>
</dbReference>
<dbReference type="Pfam" id="PF00027">
    <property type="entry name" value="cNMP_binding"/>
    <property type="match status" value="1"/>
</dbReference>
<dbReference type="CDD" id="cd00038">
    <property type="entry name" value="CAP_ED"/>
    <property type="match status" value="1"/>
</dbReference>
<evidence type="ECO:0000256" key="3">
    <source>
        <dbReference type="SAM" id="Phobius"/>
    </source>
</evidence>
<dbReference type="SUPFAM" id="SSF51206">
    <property type="entry name" value="cAMP-binding domain-like"/>
    <property type="match status" value="1"/>
</dbReference>
<evidence type="ECO:0000256" key="1">
    <source>
        <dbReference type="ARBA" id="ARBA00023286"/>
    </source>
</evidence>
<dbReference type="EnsemblProtists" id="PYU1_T003672">
    <property type="protein sequence ID" value="PYU1_T003672"/>
    <property type="gene ID" value="PYU1_G003662"/>
</dbReference>
<dbReference type="VEuPathDB" id="FungiDB:PYU1_G003662"/>
<feature type="domain" description="Cyclic nucleotide-binding" evidence="4">
    <location>
        <begin position="252"/>
        <end position="366"/>
    </location>
</feature>
<dbReference type="SMART" id="SM00100">
    <property type="entry name" value="cNMP"/>
    <property type="match status" value="1"/>
</dbReference>
<feature type="transmembrane region" description="Helical" evidence="3">
    <location>
        <begin position="124"/>
        <end position="146"/>
    </location>
</feature>
<reference evidence="6" key="2">
    <citation type="submission" date="2010-04" db="EMBL/GenBank/DDBJ databases">
        <authorList>
            <person name="Buell R."/>
            <person name="Hamilton J."/>
            <person name="Hostetler J."/>
        </authorList>
    </citation>
    <scope>NUCLEOTIDE SEQUENCE [LARGE SCALE GENOMIC DNA]</scope>
    <source>
        <strain evidence="6">DAOM:BR144</strain>
    </source>
</reference>
<evidence type="ECO:0000256" key="2">
    <source>
        <dbReference type="SAM" id="MobiDB-lite"/>
    </source>
</evidence>
<reference evidence="6" key="1">
    <citation type="journal article" date="2010" name="Genome Biol.">
        <title>Genome sequence of the necrotrophic plant pathogen Pythium ultimum reveals original pathogenicity mechanisms and effector repertoire.</title>
        <authorList>
            <person name="Levesque C.A."/>
            <person name="Brouwer H."/>
            <person name="Cano L."/>
            <person name="Hamilton J.P."/>
            <person name="Holt C."/>
            <person name="Huitema E."/>
            <person name="Raffaele S."/>
            <person name="Robideau G.P."/>
            <person name="Thines M."/>
            <person name="Win J."/>
            <person name="Zerillo M.M."/>
            <person name="Beakes G.W."/>
            <person name="Boore J.L."/>
            <person name="Busam D."/>
            <person name="Dumas B."/>
            <person name="Ferriera S."/>
            <person name="Fuerstenberg S.I."/>
            <person name="Gachon C.M."/>
            <person name="Gaulin E."/>
            <person name="Govers F."/>
            <person name="Grenville-Briggs L."/>
            <person name="Horner N."/>
            <person name="Hostetler J."/>
            <person name="Jiang R.H."/>
            <person name="Johnson J."/>
            <person name="Krajaejun T."/>
            <person name="Lin H."/>
            <person name="Meijer H.J."/>
            <person name="Moore B."/>
            <person name="Morris P."/>
            <person name="Phuntmart V."/>
            <person name="Puiu D."/>
            <person name="Shetty J."/>
            <person name="Stajich J.E."/>
            <person name="Tripathy S."/>
            <person name="Wawra S."/>
            <person name="van West P."/>
            <person name="Whitty B.R."/>
            <person name="Coutinho P.M."/>
            <person name="Henrissat B."/>
            <person name="Martin F."/>
            <person name="Thomas P.D."/>
            <person name="Tyler B.M."/>
            <person name="De Vries R.P."/>
            <person name="Kamoun S."/>
            <person name="Yandell M."/>
            <person name="Tisserat N."/>
            <person name="Buell C.R."/>
        </authorList>
    </citation>
    <scope>NUCLEOTIDE SEQUENCE</scope>
    <source>
        <strain evidence="6">DAOM:BR144</strain>
    </source>
</reference>
<feature type="region of interest" description="Disordered" evidence="2">
    <location>
        <begin position="472"/>
        <end position="491"/>
    </location>
</feature>
<dbReference type="eggNOG" id="KOG0498">
    <property type="taxonomic scope" value="Eukaryota"/>
</dbReference>
<keyword evidence="3" id="KW-1133">Transmembrane helix</keyword>
<dbReference type="Gene3D" id="1.10.287.70">
    <property type="match status" value="1"/>
</dbReference>
<keyword evidence="1" id="KW-0406">Ion transport</keyword>
<dbReference type="InParanoid" id="K3WFD1"/>
<dbReference type="PANTHER" id="PTHR45638:SF11">
    <property type="entry name" value="CYCLIC NUCLEOTIDE-GATED CATION CHANNEL SUBUNIT A"/>
    <property type="match status" value="1"/>
</dbReference>
<dbReference type="InterPro" id="IPR050866">
    <property type="entry name" value="CNG_cation_channel"/>
</dbReference>
<keyword evidence="3" id="KW-0472">Membrane</keyword>
<keyword evidence="3" id="KW-0812">Transmembrane</keyword>
<keyword evidence="1" id="KW-1071">Ligand-gated ion channel</keyword>
<dbReference type="Proteomes" id="UP000019132">
    <property type="component" value="Unassembled WGS sequence"/>
</dbReference>
<dbReference type="SUPFAM" id="SSF81324">
    <property type="entry name" value="Voltage-gated potassium channels"/>
    <property type="match status" value="1"/>
</dbReference>
<proteinExistence type="predicted"/>
<dbReference type="HOGENOM" id="CLU_484426_0_0_1"/>
<dbReference type="InterPro" id="IPR018490">
    <property type="entry name" value="cNMP-bd_dom_sf"/>
</dbReference>
<name>K3WFD1_GLOUD</name>
<dbReference type="PROSITE" id="PS50042">
    <property type="entry name" value="CNMP_BINDING_3"/>
    <property type="match status" value="1"/>
</dbReference>
<dbReference type="InterPro" id="IPR000595">
    <property type="entry name" value="cNMP-bd_dom"/>
</dbReference>
<feature type="transmembrane region" description="Helical" evidence="3">
    <location>
        <begin position="152"/>
        <end position="170"/>
    </location>
</feature>
<dbReference type="Gene3D" id="2.60.120.10">
    <property type="entry name" value="Jelly Rolls"/>
    <property type="match status" value="1"/>
</dbReference>
<feature type="transmembrane region" description="Helical" evidence="3">
    <location>
        <begin position="54"/>
        <end position="71"/>
    </location>
</feature>
<accession>K3WFD1</accession>
<dbReference type="OMA" id="FLYATRI"/>
<protein>
    <recommendedName>
        <fullName evidence="4">Cyclic nucleotide-binding domain-containing protein</fullName>
    </recommendedName>
</protein>
<sequence length="563" mass="62880">MEYPETWKYLSFLRLNKFLYATRIEALSESLIQYTVYDVKVRIPEAFMYFMRSLASYLMMGHYIACIWFAASEKAYHVYSYSWLSTTGMLVSGSESSHSSSSSSEHSGAVDLAHISLTRKYFRAMHFAIGSITTLFYADIVSMNLIELFVEMAVILWSIYIYGTLVGAHGEMQEFHSSRKAVFEQNLSELQHYLVLNEVPKGLKKQVKQYYASIWRRRRGEEEFDAIATISRTLQEDVVYATLHRFAWKVSIFHALDVHFLRALLVKLTFVICSESEEVVIRGDVDRSMYFISHGRVLVKQDKYEATKEKGEFFGELALLYGLPRHETCISLTISELYRLDHDPYEELLHDFPEYRVKNKLDWTTAEPAPSVLSSLLHTLAMSGDGAAAKAPGISFAEDDEKSMATTATAAGGGCDGGGIAEEDVPQCHVYRATMEMLAQLDKLDTLEAKEIITRGRAGARTYLKRLAGVETSRGGGGGVSAGEDDEGGSPRVCESANDAVRNFDSTYSPGIVVTSEEEGAGDTLLFTGSATARPSRTADAESVVAPKRKLLFEREFSTSTIN</sequence>
<dbReference type="AlphaFoldDB" id="K3WFD1"/>
<dbReference type="PANTHER" id="PTHR45638">
    <property type="entry name" value="CYCLIC NUCLEOTIDE-GATED CATION CHANNEL SUBUNIT A"/>
    <property type="match status" value="1"/>
</dbReference>